<evidence type="ECO:0000313" key="10">
    <source>
        <dbReference type="EMBL" id="UUR07082.1"/>
    </source>
</evidence>
<gene>
    <name evidence="10" type="ORF">M1K48_08980</name>
</gene>
<dbReference type="InterPro" id="IPR006143">
    <property type="entry name" value="RND_pump_MFP"/>
</dbReference>
<dbReference type="InterPro" id="IPR058792">
    <property type="entry name" value="Beta-barrel_RND_2"/>
</dbReference>
<evidence type="ECO:0000259" key="7">
    <source>
        <dbReference type="Pfam" id="PF25917"/>
    </source>
</evidence>
<accession>A0ABY5MUU6</accession>
<name>A0ABY5MUU6_9SPHN</name>
<feature type="domain" description="Multidrug resistance protein MdtA-like barrel-sandwich hybrid" evidence="7">
    <location>
        <begin position="64"/>
        <end position="200"/>
    </location>
</feature>
<feature type="coiled-coil region" evidence="3">
    <location>
        <begin position="104"/>
        <end position="169"/>
    </location>
</feature>
<dbReference type="Gene3D" id="2.40.30.170">
    <property type="match status" value="1"/>
</dbReference>
<dbReference type="Proteomes" id="UP000831921">
    <property type="component" value="Chromosome"/>
</dbReference>
<dbReference type="Pfam" id="PF25967">
    <property type="entry name" value="RND-MFP_C"/>
    <property type="match status" value="1"/>
</dbReference>
<evidence type="ECO:0000256" key="4">
    <source>
        <dbReference type="SAM" id="MobiDB-lite"/>
    </source>
</evidence>
<dbReference type="InterPro" id="IPR058624">
    <property type="entry name" value="MdtA-like_HH"/>
</dbReference>
<dbReference type="NCBIfam" id="TIGR01730">
    <property type="entry name" value="RND_mfp"/>
    <property type="match status" value="1"/>
</dbReference>
<evidence type="ECO:0000259" key="6">
    <source>
        <dbReference type="Pfam" id="PF25876"/>
    </source>
</evidence>
<dbReference type="PANTHER" id="PTHR30158">
    <property type="entry name" value="ACRA/E-RELATED COMPONENT OF DRUG EFFLUX TRANSPORTER"/>
    <property type="match status" value="1"/>
</dbReference>
<dbReference type="Pfam" id="PF25917">
    <property type="entry name" value="BSH_RND"/>
    <property type="match status" value="1"/>
</dbReference>
<dbReference type="EMBL" id="CP097253">
    <property type="protein sequence ID" value="UUR07082.1"/>
    <property type="molecule type" value="Genomic_DNA"/>
</dbReference>
<feature type="domain" description="CusB-like beta-barrel" evidence="8">
    <location>
        <begin position="225"/>
        <end position="293"/>
    </location>
</feature>
<organism evidence="10 11">
    <name type="scientific">Sphingomonas glaciei</name>
    <dbReference type="NCBI Taxonomy" id="2938948"/>
    <lineage>
        <taxon>Bacteria</taxon>
        <taxon>Pseudomonadati</taxon>
        <taxon>Pseudomonadota</taxon>
        <taxon>Alphaproteobacteria</taxon>
        <taxon>Sphingomonadales</taxon>
        <taxon>Sphingomonadaceae</taxon>
        <taxon>Sphingomonas</taxon>
    </lineage>
</organism>
<keyword evidence="11" id="KW-1185">Reference proteome</keyword>
<dbReference type="Gene3D" id="1.10.287.470">
    <property type="entry name" value="Helix hairpin bin"/>
    <property type="match status" value="1"/>
</dbReference>
<dbReference type="Gene3D" id="2.40.420.20">
    <property type="match status" value="1"/>
</dbReference>
<dbReference type="Gene3D" id="2.40.50.100">
    <property type="match status" value="1"/>
</dbReference>
<feature type="region of interest" description="Disordered" evidence="4">
    <location>
        <begin position="359"/>
        <end position="399"/>
    </location>
</feature>
<dbReference type="SUPFAM" id="SSF111369">
    <property type="entry name" value="HlyD-like secretion proteins"/>
    <property type="match status" value="1"/>
</dbReference>
<dbReference type="InterPro" id="IPR058625">
    <property type="entry name" value="MdtA-like_BSH"/>
</dbReference>
<dbReference type="PANTHER" id="PTHR30158:SF10">
    <property type="entry name" value="CATION EFFLUX PUMP"/>
    <property type="match status" value="1"/>
</dbReference>
<dbReference type="Pfam" id="PF25876">
    <property type="entry name" value="HH_MFP_RND"/>
    <property type="match status" value="1"/>
</dbReference>
<evidence type="ECO:0000256" key="2">
    <source>
        <dbReference type="ARBA" id="ARBA00009477"/>
    </source>
</evidence>
<evidence type="ECO:0000256" key="5">
    <source>
        <dbReference type="SAM" id="SignalP"/>
    </source>
</evidence>
<reference evidence="10 11" key="1">
    <citation type="submission" date="2022-05" db="EMBL/GenBank/DDBJ databases">
        <title>S8-45 Sphingomonas ultraviolaceadurans.</title>
        <authorList>
            <person name="Liu Y."/>
        </authorList>
    </citation>
    <scope>NUCLEOTIDE SEQUENCE [LARGE SCALE GENOMIC DNA]</scope>
    <source>
        <strain evidence="10 11">S8-45</strain>
    </source>
</reference>
<comment type="similarity">
    <text evidence="2">Belongs to the membrane fusion protein (MFP) (TC 8.A.1) family.</text>
</comment>
<proteinExistence type="inferred from homology"/>
<evidence type="ECO:0000256" key="3">
    <source>
        <dbReference type="SAM" id="Coils"/>
    </source>
</evidence>
<feature type="domain" description="Multidrug resistance protein MdtA-like C-terminal permuted SH3" evidence="9">
    <location>
        <begin position="297"/>
        <end position="358"/>
    </location>
</feature>
<protein>
    <submittedName>
        <fullName evidence="10">Efflux RND transporter periplasmic adaptor subunit</fullName>
    </submittedName>
</protein>
<feature type="chain" id="PRO_5046800656" evidence="5">
    <location>
        <begin position="20"/>
        <end position="399"/>
    </location>
</feature>
<evidence type="ECO:0000256" key="1">
    <source>
        <dbReference type="ARBA" id="ARBA00004196"/>
    </source>
</evidence>
<feature type="compositionally biased region" description="Low complexity" evidence="4">
    <location>
        <begin position="385"/>
        <end position="399"/>
    </location>
</feature>
<evidence type="ECO:0000313" key="11">
    <source>
        <dbReference type="Proteomes" id="UP000831921"/>
    </source>
</evidence>
<feature type="signal peptide" evidence="5">
    <location>
        <begin position="1"/>
        <end position="19"/>
    </location>
</feature>
<dbReference type="PROSITE" id="PS51257">
    <property type="entry name" value="PROKAR_LIPOPROTEIN"/>
    <property type="match status" value="1"/>
</dbReference>
<dbReference type="Pfam" id="PF25954">
    <property type="entry name" value="Beta-barrel_RND_2"/>
    <property type="match status" value="1"/>
</dbReference>
<sequence length="399" mass="42877">MPLLRVRSRLAPFVLLVFALLGGCSESEQQPAAPPVMPVTVAQPIQQQVVDWDEFVGRFEAQQNVEVRPRATGYLQSVHFREGQYVRAGQLLFTIDARPSQAALAQSQAQLARAQATLTNARTELARSRALAAQQAASTEEVEQRQAALRTAEADVAAARAAIRAQQLNVGFTRVLAPISGMISDRRVDAGNSVTADQTVLTSIVSSNPLQFTFDGSEALLLKYQRQNAGNNEGTQVRIRLGDETSYVHAGRLDFIDPVVNSAAGTVRARAIVPNPSGFLKPGMFGNLRLEASQPYQALLVPDEAIVTDAARRVVYIVDKAGTVLARPVELGPLTGNLRVIRRGISPQNRVIINGIQRARPGQKVKPQPGQIRVQTGPEPATQRAPAANPSSTATPVGA</sequence>
<keyword evidence="3" id="KW-0175">Coiled coil</keyword>
<feature type="domain" description="Multidrug resistance protein MdtA-like alpha-helical hairpin" evidence="6">
    <location>
        <begin position="104"/>
        <end position="173"/>
    </location>
</feature>
<dbReference type="InterPro" id="IPR058627">
    <property type="entry name" value="MdtA-like_C"/>
</dbReference>
<dbReference type="RefSeq" id="WP_249454605.1">
    <property type="nucleotide sequence ID" value="NZ_CP097253.1"/>
</dbReference>
<comment type="subcellular location">
    <subcellularLocation>
        <location evidence="1">Cell envelope</location>
    </subcellularLocation>
</comment>
<keyword evidence="5" id="KW-0732">Signal</keyword>
<evidence type="ECO:0000259" key="8">
    <source>
        <dbReference type="Pfam" id="PF25954"/>
    </source>
</evidence>
<evidence type="ECO:0000259" key="9">
    <source>
        <dbReference type="Pfam" id="PF25967"/>
    </source>
</evidence>